<reference evidence="3 4" key="1">
    <citation type="submission" date="2020-10" db="EMBL/GenBank/DDBJ databases">
        <title>Phylogeny of dyella-like bacteria.</title>
        <authorList>
            <person name="Fu J."/>
        </authorList>
    </citation>
    <scope>NUCLEOTIDE SEQUENCE [LARGE SCALE GENOMIC DNA]</scope>
    <source>
        <strain evidence="3 4">DHOB07</strain>
    </source>
</reference>
<protein>
    <submittedName>
        <fullName evidence="3">Energy transducer TonB</fullName>
    </submittedName>
</protein>
<dbReference type="RefSeq" id="WP_284401028.1">
    <property type="nucleotide sequence ID" value="NZ_BSNQ01000009.1"/>
</dbReference>
<evidence type="ECO:0000313" key="4">
    <source>
        <dbReference type="Proteomes" id="UP001620405"/>
    </source>
</evidence>
<feature type="compositionally biased region" description="Polar residues" evidence="1">
    <location>
        <begin position="113"/>
        <end position="125"/>
    </location>
</feature>
<evidence type="ECO:0000313" key="3">
    <source>
        <dbReference type="EMBL" id="MFK2873973.1"/>
    </source>
</evidence>
<accession>A0ABW8IVG6</accession>
<proteinExistence type="predicted"/>
<keyword evidence="4" id="KW-1185">Reference proteome</keyword>
<feature type="signal peptide" evidence="2">
    <location>
        <begin position="1"/>
        <end position="26"/>
    </location>
</feature>
<feature type="chain" id="PRO_5046559996" evidence="2">
    <location>
        <begin position="27"/>
        <end position="171"/>
    </location>
</feature>
<feature type="region of interest" description="Disordered" evidence="1">
    <location>
        <begin position="111"/>
        <end position="140"/>
    </location>
</feature>
<keyword evidence="2" id="KW-0732">Signal</keyword>
<gene>
    <name evidence="3" type="ORF">ISP13_10560</name>
</gene>
<evidence type="ECO:0000256" key="1">
    <source>
        <dbReference type="SAM" id="MobiDB-lite"/>
    </source>
</evidence>
<name>A0ABW8IVG6_9GAMM</name>
<sequence>MSRIPRRFCLGLFALTTSIATTAALAQQMRMVSPESLSHYWILLTTDVDVDLPNSGVNLYTPGCVAVTYIIGSDGVPQQAKVAKMVPPSDLGPAAVGMVSHFRYGAYTDLSKKPTSGQKAASSKSLDVRQDTGDNRQQMPVSTYYVVPFNTPDDPAKRQAVTAACKLPGYS</sequence>
<dbReference type="Proteomes" id="UP001620405">
    <property type="component" value="Unassembled WGS sequence"/>
</dbReference>
<organism evidence="3 4">
    <name type="scientific">Dyella lipolytica</name>
    <dbReference type="NCBI Taxonomy" id="1867835"/>
    <lineage>
        <taxon>Bacteria</taxon>
        <taxon>Pseudomonadati</taxon>
        <taxon>Pseudomonadota</taxon>
        <taxon>Gammaproteobacteria</taxon>
        <taxon>Lysobacterales</taxon>
        <taxon>Rhodanobacteraceae</taxon>
        <taxon>Dyella</taxon>
    </lineage>
</organism>
<evidence type="ECO:0000256" key="2">
    <source>
        <dbReference type="SAM" id="SignalP"/>
    </source>
</evidence>
<dbReference type="EMBL" id="JADIKG010000012">
    <property type="protein sequence ID" value="MFK2873973.1"/>
    <property type="molecule type" value="Genomic_DNA"/>
</dbReference>
<comment type="caution">
    <text evidence="3">The sequence shown here is derived from an EMBL/GenBank/DDBJ whole genome shotgun (WGS) entry which is preliminary data.</text>
</comment>